<dbReference type="SUPFAM" id="SSF46785">
    <property type="entry name" value="Winged helix' DNA-binding domain"/>
    <property type="match status" value="1"/>
</dbReference>
<dbReference type="GO" id="GO:0043565">
    <property type="term" value="F:sequence-specific DNA binding"/>
    <property type="evidence" value="ECO:0007669"/>
    <property type="project" value="TreeGrafter"/>
</dbReference>
<comment type="similarity">
    <text evidence="1">Belongs to the LysR transcriptional regulatory family.</text>
</comment>
<keyword evidence="7" id="KW-1185">Reference proteome</keyword>
<evidence type="ECO:0000256" key="3">
    <source>
        <dbReference type="ARBA" id="ARBA00023125"/>
    </source>
</evidence>
<dbReference type="Proteomes" id="UP000267418">
    <property type="component" value="Unassembled WGS sequence"/>
</dbReference>
<dbReference type="CDD" id="cd08432">
    <property type="entry name" value="PBP2_GcdR_TrpI_HvrB_AmpR_like"/>
    <property type="match status" value="1"/>
</dbReference>
<dbReference type="InterPro" id="IPR005119">
    <property type="entry name" value="LysR_subst-bd"/>
</dbReference>
<dbReference type="RefSeq" id="WP_126468536.1">
    <property type="nucleotide sequence ID" value="NZ_RXOE01000001.1"/>
</dbReference>
<accession>A0A3S0JAS6</accession>
<dbReference type="Gene3D" id="3.40.190.10">
    <property type="entry name" value="Periplasmic binding protein-like II"/>
    <property type="match status" value="2"/>
</dbReference>
<dbReference type="InterPro" id="IPR036388">
    <property type="entry name" value="WH-like_DNA-bd_sf"/>
</dbReference>
<keyword evidence="3" id="KW-0238">DNA-binding</keyword>
<dbReference type="EMBL" id="RXOE01000001">
    <property type="protein sequence ID" value="RTQ36536.1"/>
    <property type="molecule type" value="Genomic_DNA"/>
</dbReference>
<evidence type="ECO:0000256" key="2">
    <source>
        <dbReference type="ARBA" id="ARBA00023015"/>
    </source>
</evidence>
<organism evidence="6 7">
    <name type="scientific">Variovorax gossypii</name>
    <dbReference type="NCBI Taxonomy" id="1679495"/>
    <lineage>
        <taxon>Bacteria</taxon>
        <taxon>Pseudomonadati</taxon>
        <taxon>Pseudomonadota</taxon>
        <taxon>Betaproteobacteria</taxon>
        <taxon>Burkholderiales</taxon>
        <taxon>Comamonadaceae</taxon>
        <taxon>Variovorax</taxon>
    </lineage>
</organism>
<proteinExistence type="inferred from homology"/>
<dbReference type="PROSITE" id="PS50931">
    <property type="entry name" value="HTH_LYSR"/>
    <property type="match status" value="1"/>
</dbReference>
<protein>
    <submittedName>
        <fullName evidence="6">LysR family transcriptional regulator</fullName>
    </submittedName>
</protein>
<dbReference type="Pfam" id="PF03466">
    <property type="entry name" value="LysR_substrate"/>
    <property type="match status" value="1"/>
</dbReference>
<dbReference type="PRINTS" id="PR00039">
    <property type="entry name" value="HTHLYSR"/>
</dbReference>
<dbReference type="InterPro" id="IPR000847">
    <property type="entry name" value="LysR_HTH_N"/>
</dbReference>
<keyword evidence="2" id="KW-0805">Transcription regulation</keyword>
<dbReference type="GO" id="GO:0006351">
    <property type="term" value="P:DNA-templated transcription"/>
    <property type="evidence" value="ECO:0007669"/>
    <property type="project" value="TreeGrafter"/>
</dbReference>
<dbReference type="Pfam" id="PF00126">
    <property type="entry name" value="HTH_1"/>
    <property type="match status" value="1"/>
</dbReference>
<dbReference type="PANTHER" id="PTHR30537:SF74">
    <property type="entry name" value="HTH-TYPE TRANSCRIPTIONAL REGULATOR TRPI"/>
    <property type="match status" value="1"/>
</dbReference>
<dbReference type="SUPFAM" id="SSF53850">
    <property type="entry name" value="Periplasmic binding protein-like II"/>
    <property type="match status" value="1"/>
</dbReference>
<gene>
    <name evidence="6" type="ORF">EJP69_01960</name>
</gene>
<name>A0A3S0JAS6_9BURK</name>
<evidence type="ECO:0000313" key="6">
    <source>
        <dbReference type="EMBL" id="RTQ36536.1"/>
    </source>
</evidence>
<dbReference type="GO" id="GO:0003700">
    <property type="term" value="F:DNA-binding transcription factor activity"/>
    <property type="evidence" value="ECO:0007669"/>
    <property type="project" value="InterPro"/>
</dbReference>
<reference evidence="6 7" key="1">
    <citation type="submission" date="2018-12" db="EMBL/GenBank/DDBJ databases">
        <title>The genome of Variovorax gossypii DSM 100435.</title>
        <authorList>
            <person name="Gao J."/>
            <person name="Sun J."/>
        </authorList>
    </citation>
    <scope>NUCLEOTIDE SEQUENCE [LARGE SCALE GENOMIC DNA]</scope>
    <source>
        <strain evidence="6 7">DSM 100435</strain>
    </source>
</reference>
<keyword evidence="4" id="KW-0804">Transcription</keyword>
<evidence type="ECO:0000256" key="1">
    <source>
        <dbReference type="ARBA" id="ARBA00009437"/>
    </source>
</evidence>
<feature type="domain" description="HTH lysR-type" evidence="5">
    <location>
        <begin position="8"/>
        <end position="65"/>
    </location>
</feature>
<dbReference type="InterPro" id="IPR058163">
    <property type="entry name" value="LysR-type_TF_proteobact-type"/>
</dbReference>
<dbReference type="OrthoDB" id="8591238at2"/>
<evidence type="ECO:0000256" key="4">
    <source>
        <dbReference type="ARBA" id="ARBA00023163"/>
    </source>
</evidence>
<dbReference type="PANTHER" id="PTHR30537">
    <property type="entry name" value="HTH-TYPE TRANSCRIPTIONAL REGULATOR"/>
    <property type="match status" value="1"/>
</dbReference>
<dbReference type="FunFam" id="1.10.10.10:FF:000038">
    <property type="entry name" value="Glycine cleavage system transcriptional activator"/>
    <property type="match status" value="1"/>
</dbReference>
<dbReference type="Gene3D" id="1.10.10.10">
    <property type="entry name" value="Winged helix-like DNA-binding domain superfamily/Winged helix DNA-binding domain"/>
    <property type="match status" value="1"/>
</dbReference>
<comment type="caution">
    <text evidence="6">The sequence shown here is derived from an EMBL/GenBank/DDBJ whole genome shotgun (WGS) entry which is preliminary data.</text>
</comment>
<evidence type="ECO:0000313" key="7">
    <source>
        <dbReference type="Proteomes" id="UP000267418"/>
    </source>
</evidence>
<evidence type="ECO:0000259" key="5">
    <source>
        <dbReference type="PROSITE" id="PS50931"/>
    </source>
</evidence>
<sequence>MANLRQLPPLAALRAFEAAARHCSAKLAANELSVTPTAISHQVRQLEDSLGVPLFIRQPRQLVLTPQGRELQAVLSESFNAMANAVARLRAPPQRMAITLSTTPAVAARWLLPRVGTLRALHPRLDLRIHASHDAVALDGVTADIAIRYGRGQWPGMVSEKLFDTVFAPACSPALKLRRRGDLTRHTLLHFAVPGSRNQPGTWAAWQQEAQVPGLDVSAGPVFSDETHTVSAALQGQGVALMGLALIADELRAGNLVQPFGPQLPGLPFHLVCPEARRDEPAVAAVFEWVRGLQPPGAGT</sequence>
<dbReference type="InterPro" id="IPR036390">
    <property type="entry name" value="WH_DNA-bd_sf"/>
</dbReference>
<dbReference type="AlphaFoldDB" id="A0A3S0JAS6"/>